<evidence type="ECO:0000256" key="4">
    <source>
        <dbReference type="ARBA" id="ARBA00023242"/>
    </source>
</evidence>
<dbReference type="STRING" id="1684307.A0A316UAA8"/>
<dbReference type="InterPro" id="IPR028160">
    <property type="entry name" value="Slx9-like"/>
</dbReference>
<dbReference type="GO" id="GO:0030686">
    <property type="term" value="C:90S preribosome"/>
    <property type="evidence" value="ECO:0007669"/>
    <property type="project" value="InterPro"/>
</dbReference>
<dbReference type="GO" id="GO:0005730">
    <property type="term" value="C:nucleolus"/>
    <property type="evidence" value="ECO:0007669"/>
    <property type="project" value="UniProtKB-SubCell"/>
</dbReference>
<comment type="similarity">
    <text evidence="2">Belongs to the SLX9 family.</text>
</comment>
<gene>
    <name evidence="6" type="ORF">BCV69DRAFT_281104</name>
</gene>
<feature type="non-terminal residue" evidence="6">
    <location>
        <position position="222"/>
    </location>
</feature>
<organism evidence="6 7">
    <name type="scientific">Pseudomicrostroma glucosiphilum</name>
    <dbReference type="NCBI Taxonomy" id="1684307"/>
    <lineage>
        <taxon>Eukaryota</taxon>
        <taxon>Fungi</taxon>
        <taxon>Dikarya</taxon>
        <taxon>Basidiomycota</taxon>
        <taxon>Ustilaginomycotina</taxon>
        <taxon>Exobasidiomycetes</taxon>
        <taxon>Microstromatales</taxon>
        <taxon>Microstromatales incertae sedis</taxon>
        <taxon>Pseudomicrostroma</taxon>
    </lineage>
</organism>
<name>A0A316UAA8_9BASI</name>
<dbReference type="EMBL" id="KZ819323">
    <property type="protein sequence ID" value="PWN22102.1"/>
    <property type="molecule type" value="Genomic_DNA"/>
</dbReference>
<reference evidence="6 7" key="1">
    <citation type="journal article" date="2018" name="Mol. Biol. Evol.">
        <title>Broad Genomic Sampling Reveals a Smut Pathogenic Ancestry of the Fungal Clade Ustilaginomycotina.</title>
        <authorList>
            <person name="Kijpornyongpan T."/>
            <person name="Mondo S.J."/>
            <person name="Barry K."/>
            <person name="Sandor L."/>
            <person name="Lee J."/>
            <person name="Lipzen A."/>
            <person name="Pangilinan J."/>
            <person name="LaButti K."/>
            <person name="Hainaut M."/>
            <person name="Henrissat B."/>
            <person name="Grigoriev I.V."/>
            <person name="Spatafora J.W."/>
            <person name="Aime M.C."/>
        </authorList>
    </citation>
    <scope>NUCLEOTIDE SEQUENCE [LARGE SCALE GENOMIC DNA]</scope>
    <source>
        <strain evidence="6 7">MCA 4718</strain>
    </source>
</reference>
<dbReference type="GeneID" id="37013593"/>
<dbReference type="Proteomes" id="UP000245942">
    <property type="component" value="Unassembled WGS sequence"/>
</dbReference>
<dbReference type="OrthoDB" id="10654636at2759"/>
<evidence type="ECO:0000256" key="1">
    <source>
        <dbReference type="ARBA" id="ARBA00004604"/>
    </source>
</evidence>
<feature type="region of interest" description="Disordered" evidence="5">
    <location>
        <begin position="1"/>
        <end position="83"/>
    </location>
</feature>
<dbReference type="RefSeq" id="XP_025349262.1">
    <property type="nucleotide sequence ID" value="XM_025491859.1"/>
</dbReference>
<comment type="subcellular location">
    <subcellularLocation>
        <location evidence="1">Nucleus</location>
        <location evidence="1">Nucleolus</location>
    </subcellularLocation>
</comment>
<protein>
    <recommendedName>
        <fullName evidence="3">Ribosome biogenesis protein SLX9</fullName>
    </recommendedName>
</protein>
<dbReference type="Pfam" id="PF15341">
    <property type="entry name" value="SLX9"/>
    <property type="match status" value="1"/>
</dbReference>
<evidence type="ECO:0000313" key="6">
    <source>
        <dbReference type="EMBL" id="PWN22102.1"/>
    </source>
</evidence>
<proteinExistence type="inferred from homology"/>
<dbReference type="GO" id="GO:0000462">
    <property type="term" value="P:maturation of SSU-rRNA from tricistronic rRNA transcript (SSU-rRNA, 5.8S rRNA, LSU-rRNA)"/>
    <property type="evidence" value="ECO:0007669"/>
    <property type="project" value="InterPro"/>
</dbReference>
<evidence type="ECO:0000313" key="7">
    <source>
        <dbReference type="Proteomes" id="UP000245942"/>
    </source>
</evidence>
<keyword evidence="4" id="KW-0539">Nucleus</keyword>
<dbReference type="GO" id="GO:0030688">
    <property type="term" value="C:preribosome, small subunit precursor"/>
    <property type="evidence" value="ECO:0007669"/>
    <property type="project" value="InterPro"/>
</dbReference>
<evidence type="ECO:0000256" key="3">
    <source>
        <dbReference type="ARBA" id="ARBA00021321"/>
    </source>
</evidence>
<dbReference type="AlphaFoldDB" id="A0A316UAA8"/>
<evidence type="ECO:0000256" key="5">
    <source>
        <dbReference type="SAM" id="MobiDB-lite"/>
    </source>
</evidence>
<keyword evidence="7" id="KW-1185">Reference proteome</keyword>
<feature type="compositionally biased region" description="Low complexity" evidence="5">
    <location>
        <begin position="27"/>
        <end position="36"/>
    </location>
</feature>
<sequence length="222" mass="23510">MARLPTIAARAPPRRKTSSSHPTSQPAAATHNAVTKAAKRSAKRSKVLSAPSGETTTSTAERHKALGIAPTISKSALRRRKRKLRDEAVLGQGGLEEIKGQLEELDSNEDDDDEEERAVDEGLVADYTTPAASMTQATRPASEKVGSKLRKRVLAQESMRQPFILKDLYSTQQQASGTGSATSTVSVAPAPSPFAAIRRHAQNSLGLTASNPAATQGGDTVM</sequence>
<evidence type="ECO:0000256" key="2">
    <source>
        <dbReference type="ARBA" id="ARBA00011022"/>
    </source>
</evidence>
<accession>A0A316UAA8</accession>
<feature type="compositionally biased region" description="Basic residues" evidence="5">
    <location>
        <begin position="37"/>
        <end position="46"/>
    </location>
</feature>